<dbReference type="OMA" id="CCETSEI"/>
<dbReference type="Proteomes" id="UP000008144">
    <property type="component" value="Chromosome 12"/>
</dbReference>
<dbReference type="CDD" id="cd03061">
    <property type="entry name" value="GST_N_CLIC"/>
    <property type="match status" value="1"/>
</dbReference>
<dbReference type="InterPro" id="IPR036249">
    <property type="entry name" value="Thioredoxin-like_sf"/>
</dbReference>
<evidence type="ECO:0000313" key="17">
    <source>
        <dbReference type="Ensembl" id="ENSCINP00000009622.3"/>
    </source>
</evidence>
<keyword evidence="8" id="KW-1133">Transmembrane helix</keyword>
<evidence type="ECO:0000256" key="7">
    <source>
        <dbReference type="ARBA" id="ARBA00022882"/>
    </source>
</evidence>
<dbReference type="InParanoid" id="F6RMW3"/>
<keyword evidence="12" id="KW-0869">Chloride channel</keyword>
<dbReference type="SUPFAM" id="SSF52833">
    <property type="entry name" value="Thioredoxin-like"/>
    <property type="match status" value="1"/>
</dbReference>
<keyword evidence="13" id="KW-0868">Chloride</keyword>
<dbReference type="InterPro" id="IPR002946">
    <property type="entry name" value="CLIC"/>
</dbReference>
<proteinExistence type="inferred from homology"/>
<dbReference type="Gene3D" id="3.40.30.10">
    <property type="entry name" value="Glutaredoxin"/>
    <property type="match status" value="1"/>
</dbReference>
<feature type="domain" description="CLIC N-terminal" evidence="16">
    <location>
        <begin position="35"/>
        <end position="118"/>
    </location>
</feature>
<evidence type="ECO:0000256" key="11">
    <source>
        <dbReference type="ARBA" id="ARBA00023136"/>
    </source>
</evidence>
<dbReference type="GO" id="GO:0016491">
    <property type="term" value="F:oxidoreductase activity"/>
    <property type="evidence" value="ECO:0007669"/>
    <property type="project" value="UniProtKB-KW"/>
</dbReference>
<dbReference type="PRINTS" id="PR01263">
    <property type="entry name" value="INTCLCHANNEL"/>
</dbReference>
<evidence type="ECO:0000256" key="9">
    <source>
        <dbReference type="ARBA" id="ARBA00023002"/>
    </source>
</evidence>
<dbReference type="PANTHER" id="PTHR45476:SF7">
    <property type="entry name" value="CHLORIDE INTRACELLULAR CHANNEL 3"/>
    <property type="match status" value="1"/>
</dbReference>
<evidence type="ECO:0000256" key="6">
    <source>
        <dbReference type="ARBA" id="ARBA00022692"/>
    </source>
</evidence>
<dbReference type="InterPro" id="IPR036282">
    <property type="entry name" value="Glutathione-S-Trfase_C_sf"/>
</dbReference>
<keyword evidence="11" id="KW-0472">Membrane</keyword>
<evidence type="ECO:0000313" key="18">
    <source>
        <dbReference type="Proteomes" id="UP000008144"/>
    </source>
</evidence>
<reference evidence="17" key="2">
    <citation type="journal article" date="2008" name="Genome Biol.">
        <title>Improved genome assembly and evidence-based global gene model set for the chordate Ciona intestinalis: new insight into intron and operon populations.</title>
        <authorList>
            <person name="Satou Y."/>
            <person name="Mineta K."/>
            <person name="Ogasawara M."/>
            <person name="Sasakura Y."/>
            <person name="Shoguchi E."/>
            <person name="Ueno K."/>
            <person name="Yamada L."/>
            <person name="Matsumoto J."/>
            <person name="Wasserscheid J."/>
            <person name="Dewar K."/>
            <person name="Wiley G.B."/>
            <person name="Macmil S.L."/>
            <person name="Roe B.A."/>
            <person name="Zeller R.W."/>
            <person name="Hastings K.E."/>
            <person name="Lemaire P."/>
            <person name="Lindquist E."/>
            <person name="Endo T."/>
            <person name="Hotta K."/>
            <person name="Inaba K."/>
        </authorList>
    </citation>
    <scope>NUCLEOTIDE SEQUENCE [LARGE SCALE GENOMIC DNA]</scope>
    <source>
        <strain evidence="17">wild type</strain>
    </source>
</reference>
<comment type="subcellular location">
    <subcellularLocation>
        <location evidence="2">Cytoplasm</location>
    </subcellularLocation>
    <subcellularLocation>
        <location evidence="1">Membrane</location>
        <topology evidence="1">Single-pass membrane protein</topology>
    </subcellularLocation>
</comment>
<accession>F6RMW3</accession>
<evidence type="ECO:0000256" key="15">
    <source>
        <dbReference type="ARBA" id="ARBA00024167"/>
    </source>
</evidence>
<dbReference type="GO" id="GO:0006821">
    <property type="term" value="P:chloride transport"/>
    <property type="evidence" value="ECO:0000318"/>
    <property type="project" value="GO_Central"/>
</dbReference>
<dbReference type="CDD" id="cd03198">
    <property type="entry name" value="GST_C_CLIC"/>
    <property type="match status" value="1"/>
</dbReference>
<dbReference type="GO" id="GO:0005737">
    <property type="term" value="C:cytoplasm"/>
    <property type="evidence" value="ECO:0000318"/>
    <property type="project" value="GO_Central"/>
</dbReference>
<dbReference type="GO" id="GO:0034707">
    <property type="term" value="C:chloride channel complex"/>
    <property type="evidence" value="ECO:0007669"/>
    <property type="project" value="UniProtKB-KW"/>
</dbReference>
<comment type="catalytic activity">
    <reaction evidence="15">
        <text>chloride(in) = chloride(out)</text>
        <dbReference type="Rhea" id="RHEA:29823"/>
        <dbReference type="ChEBI" id="CHEBI:17996"/>
    </reaction>
</comment>
<organism evidence="17 18">
    <name type="scientific">Ciona intestinalis</name>
    <name type="common">Transparent sea squirt</name>
    <name type="synonym">Ascidia intestinalis</name>
    <dbReference type="NCBI Taxonomy" id="7719"/>
    <lineage>
        <taxon>Eukaryota</taxon>
        <taxon>Metazoa</taxon>
        <taxon>Chordata</taxon>
        <taxon>Tunicata</taxon>
        <taxon>Ascidiacea</taxon>
        <taxon>Phlebobranchia</taxon>
        <taxon>Cionidae</taxon>
        <taxon>Ciona</taxon>
    </lineage>
</organism>
<dbReference type="Ensembl" id="ENSCINT00000009622.3">
    <property type="protein sequence ID" value="ENSCINP00000009622.3"/>
    <property type="gene ID" value="ENSCING00000004649.3"/>
</dbReference>
<dbReference type="AlphaFoldDB" id="F6RMW3"/>
<keyword evidence="4" id="KW-0813">Transport</keyword>
<dbReference type="SUPFAM" id="SSF47616">
    <property type="entry name" value="GST C-terminal domain-like"/>
    <property type="match status" value="1"/>
</dbReference>
<keyword evidence="10" id="KW-0406">Ion transport</keyword>
<evidence type="ECO:0000256" key="1">
    <source>
        <dbReference type="ARBA" id="ARBA00004167"/>
    </source>
</evidence>
<evidence type="ECO:0000259" key="16">
    <source>
        <dbReference type="Pfam" id="PF22441"/>
    </source>
</evidence>
<evidence type="ECO:0000256" key="12">
    <source>
        <dbReference type="ARBA" id="ARBA00023173"/>
    </source>
</evidence>
<evidence type="ECO:0000256" key="8">
    <source>
        <dbReference type="ARBA" id="ARBA00022989"/>
    </source>
</evidence>
<dbReference type="GO" id="GO:0005254">
    <property type="term" value="F:chloride channel activity"/>
    <property type="evidence" value="ECO:0000318"/>
    <property type="project" value="GO_Central"/>
</dbReference>
<protein>
    <submittedName>
        <fullName evidence="17">Chloride intracellular channel protein 5-like</fullName>
    </submittedName>
</protein>
<sequence>MAESIVQGVADLKTSDDEPEPFTVNESGIELEKPIFLFIKAGSDSECIGCCPFSQRLFMILWLKGVVFNVTTVDKTKKVPQINDALGSVNPPVLIFNGEMLTDNQKCEDYIEAELYPPRYPRLACKHSNSNTVGNDIFAKFSAFAKFRGNPNDPKREGMRKKLDQALSKLNDYLLEPLDDEIDEGADDNEPQRSSRKFIDGNTMTIADCNMLPKLNMIQVTGRALLNYEIPHSFDAIYRYLETSFGMPEFRETCPHDDEIVYFYGGRKPKARSSKH</sequence>
<reference evidence="17" key="4">
    <citation type="submission" date="2025-09" db="UniProtKB">
        <authorList>
            <consortium name="Ensembl"/>
        </authorList>
    </citation>
    <scope>IDENTIFICATION</scope>
</reference>
<dbReference type="HOGENOM" id="CLU_061051_1_0_1"/>
<dbReference type="Pfam" id="PF22441">
    <property type="entry name" value="CLIC-like_N"/>
    <property type="match status" value="1"/>
</dbReference>
<keyword evidence="18" id="KW-1185">Reference proteome</keyword>
<evidence type="ECO:0000256" key="10">
    <source>
        <dbReference type="ARBA" id="ARBA00023065"/>
    </source>
</evidence>
<evidence type="ECO:0000256" key="3">
    <source>
        <dbReference type="ARBA" id="ARBA00007655"/>
    </source>
</evidence>
<reference evidence="17" key="3">
    <citation type="submission" date="2025-08" db="UniProtKB">
        <authorList>
            <consortium name="Ensembl"/>
        </authorList>
    </citation>
    <scope>IDENTIFICATION</scope>
</reference>
<dbReference type="Gene3D" id="1.20.1050.10">
    <property type="match status" value="1"/>
</dbReference>
<gene>
    <name evidence="17" type="primary">LOC100179685</name>
</gene>
<keyword evidence="6" id="KW-0812">Transmembrane</keyword>
<keyword evidence="5" id="KW-0963">Cytoplasm</keyword>
<evidence type="ECO:0000256" key="13">
    <source>
        <dbReference type="ARBA" id="ARBA00023214"/>
    </source>
</evidence>
<keyword evidence="7" id="KW-0851">Voltage-gated channel</keyword>
<dbReference type="STRING" id="7719.ENSCINP00000009622"/>
<dbReference type="InterPro" id="IPR053823">
    <property type="entry name" value="CLIC_N"/>
</dbReference>
<evidence type="ECO:0000256" key="14">
    <source>
        <dbReference type="ARBA" id="ARBA00023303"/>
    </source>
</evidence>
<keyword evidence="9" id="KW-0560">Oxidoreductase</keyword>
<keyword evidence="14" id="KW-0407">Ion channel</keyword>
<dbReference type="EMBL" id="EAAA01001053">
    <property type="status" value="NOT_ANNOTATED_CDS"/>
    <property type="molecule type" value="Genomic_DNA"/>
</dbReference>
<comment type="similarity">
    <text evidence="3">Belongs to the chloride channel CLIC family.</text>
</comment>
<name>F6RMW3_CIOIN</name>
<dbReference type="GeneTree" id="ENSGT00940000172914"/>
<dbReference type="GO" id="GO:0016020">
    <property type="term" value="C:membrane"/>
    <property type="evidence" value="ECO:0000318"/>
    <property type="project" value="GO_Central"/>
</dbReference>
<reference evidence="18" key="1">
    <citation type="journal article" date="2002" name="Science">
        <title>The draft genome of Ciona intestinalis: insights into chordate and vertebrate origins.</title>
        <authorList>
            <person name="Dehal P."/>
            <person name="Satou Y."/>
            <person name="Campbell R.K."/>
            <person name="Chapman J."/>
            <person name="Degnan B."/>
            <person name="De Tomaso A."/>
            <person name="Davidson B."/>
            <person name="Di Gregorio A."/>
            <person name="Gelpke M."/>
            <person name="Goodstein D.M."/>
            <person name="Harafuji N."/>
            <person name="Hastings K.E."/>
            <person name="Ho I."/>
            <person name="Hotta K."/>
            <person name="Huang W."/>
            <person name="Kawashima T."/>
            <person name="Lemaire P."/>
            <person name="Martinez D."/>
            <person name="Meinertzhagen I.A."/>
            <person name="Necula S."/>
            <person name="Nonaka M."/>
            <person name="Putnam N."/>
            <person name="Rash S."/>
            <person name="Saiga H."/>
            <person name="Satake M."/>
            <person name="Terry A."/>
            <person name="Yamada L."/>
            <person name="Wang H.G."/>
            <person name="Awazu S."/>
            <person name="Azumi K."/>
            <person name="Boore J."/>
            <person name="Branno M."/>
            <person name="Chin-Bow S."/>
            <person name="DeSantis R."/>
            <person name="Doyle S."/>
            <person name="Francino P."/>
            <person name="Keys D.N."/>
            <person name="Haga S."/>
            <person name="Hayashi H."/>
            <person name="Hino K."/>
            <person name="Imai K.S."/>
            <person name="Inaba K."/>
            <person name="Kano S."/>
            <person name="Kobayashi K."/>
            <person name="Kobayashi M."/>
            <person name="Lee B.I."/>
            <person name="Makabe K.W."/>
            <person name="Manohar C."/>
            <person name="Matassi G."/>
            <person name="Medina M."/>
            <person name="Mochizuki Y."/>
            <person name="Mount S."/>
            <person name="Morishita T."/>
            <person name="Miura S."/>
            <person name="Nakayama A."/>
            <person name="Nishizaka S."/>
            <person name="Nomoto H."/>
            <person name="Ohta F."/>
            <person name="Oishi K."/>
            <person name="Rigoutsos I."/>
            <person name="Sano M."/>
            <person name="Sasaki A."/>
            <person name="Sasakura Y."/>
            <person name="Shoguchi E."/>
            <person name="Shin-i T."/>
            <person name="Spagnuolo A."/>
            <person name="Stainier D."/>
            <person name="Suzuki M.M."/>
            <person name="Tassy O."/>
            <person name="Takatori N."/>
            <person name="Tokuoka M."/>
            <person name="Yagi K."/>
            <person name="Yoshizaki F."/>
            <person name="Wada S."/>
            <person name="Zhang C."/>
            <person name="Hyatt P.D."/>
            <person name="Larimer F."/>
            <person name="Detter C."/>
            <person name="Doggett N."/>
            <person name="Glavina T."/>
            <person name="Hawkins T."/>
            <person name="Richardson P."/>
            <person name="Lucas S."/>
            <person name="Kohara Y."/>
            <person name="Levine M."/>
            <person name="Satoh N."/>
            <person name="Rokhsar D.S."/>
        </authorList>
    </citation>
    <scope>NUCLEOTIDE SEQUENCE [LARGE SCALE GENOMIC DNA]</scope>
</reference>
<evidence type="ECO:0000256" key="5">
    <source>
        <dbReference type="ARBA" id="ARBA00022490"/>
    </source>
</evidence>
<dbReference type="FunCoup" id="F6RMW3">
    <property type="interactions" value="59"/>
</dbReference>
<evidence type="ECO:0000256" key="4">
    <source>
        <dbReference type="ARBA" id="ARBA00022448"/>
    </source>
</evidence>
<dbReference type="PANTHER" id="PTHR45476">
    <property type="entry name" value="CHLORIDE INTRACELLULAR CHANNEL PROTEIN 6-RELATED"/>
    <property type="match status" value="1"/>
</dbReference>
<evidence type="ECO:0000256" key="2">
    <source>
        <dbReference type="ARBA" id="ARBA00004496"/>
    </source>
</evidence>